<dbReference type="PANTHER" id="PTHR45586">
    <property type="entry name" value="TPR REPEAT-CONTAINING PROTEIN PA4667"/>
    <property type="match status" value="1"/>
</dbReference>
<evidence type="ECO:0000313" key="6">
    <source>
        <dbReference type="Proteomes" id="UP000552700"/>
    </source>
</evidence>
<dbReference type="SUPFAM" id="SSF48452">
    <property type="entry name" value="TPR-like"/>
    <property type="match status" value="1"/>
</dbReference>
<dbReference type="Gene3D" id="1.25.40.10">
    <property type="entry name" value="Tetratricopeptide repeat domain"/>
    <property type="match status" value="2"/>
</dbReference>
<dbReference type="InterPro" id="IPR011990">
    <property type="entry name" value="TPR-like_helical_dom_sf"/>
</dbReference>
<dbReference type="Pfam" id="PF13429">
    <property type="entry name" value="TPR_15"/>
    <property type="match status" value="1"/>
</dbReference>
<dbReference type="InterPro" id="IPR051012">
    <property type="entry name" value="CellSynth/LPSAsmb/PSIAsmb"/>
</dbReference>
<keyword evidence="4" id="KW-0732">Signal</keyword>
<dbReference type="Proteomes" id="UP000552700">
    <property type="component" value="Unassembled WGS sequence"/>
</dbReference>
<dbReference type="AlphaFoldDB" id="A0A841IZ17"/>
<feature type="repeat" description="TPR" evidence="3">
    <location>
        <begin position="475"/>
        <end position="508"/>
    </location>
</feature>
<sequence length="570" mass="60654">MRRGRVRLRTGVAALLVAALIAPAAGEAAPRRGDDADVAGPRLNAYARGRLAESDGALQDAAAAFRAAMSGDPSSVDVARRGYRQAVMAGDMALALKSAKILDKAGELPRDGVVLLLIDALQRRRADDARALTNRLEAEENLAYLGPFMRSWVSVIDGPYDPPVIPVDRPWAVFAVRYLEEQLMLQRLARGDVAGARESLNVARERKTVFLPQQRITLANRFATLGDKASALALLTADDGHDYAAERARIESGTFATPDALTPLAGLAALLERLAADLSGDQPDIAVLSIIRLASLADPVDPDIRLAVARTALSLGYLDTAYAQAGMIAPGSVLWIDAQGVRMTALMRQERTTDAVAIARQIAAQPGAGVAERRLLANVLLQSDDYAGAADVLARTIALPGGTQDALLMLQYGAALEQAGRWDAARPALEKALALAPENPVVLNHLGYALADRGQELPRAIMLLEKANKIRPDEPALVDSLGWAYFRAGQADRALPLLEKAVIAEPGNPELNEHLGDVLMVLGRVFEARQAWAAARAVVGDDAVSRARIEAKLQPGVTPVIKAPPLAPTL</sequence>
<keyword evidence="2 3" id="KW-0802">TPR repeat</keyword>
<evidence type="ECO:0000256" key="1">
    <source>
        <dbReference type="ARBA" id="ARBA00022737"/>
    </source>
</evidence>
<proteinExistence type="predicted"/>
<dbReference type="EMBL" id="JACIJP010000002">
    <property type="protein sequence ID" value="MBB6123654.1"/>
    <property type="molecule type" value="Genomic_DNA"/>
</dbReference>
<accession>A0A841IZ17</accession>
<evidence type="ECO:0000313" key="5">
    <source>
        <dbReference type="EMBL" id="MBB6123654.1"/>
    </source>
</evidence>
<dbReference type="RefSeq" id="WP_184078998.1">
    <property type="nucleotide sequence ID" value="NZ_JACIJP010000002.1"/>
</dbReference>
<dbReference type="PROSITE" id="PS50005">
    <property type="entry name" value="TPR"/>
    <property type="match status" value="2"/>
</dbReference>
<dbReference type="SMART" id="SM00028">
    <property type="entry name" value="TPR"/>
    <property type="match status" value="3"/>
</dbReference>
<protein>
    <submittedName>
        <fullName evidence="5">Tetratricopeptide (TPR) repeat protein</fullName>
    </submittedName>
</protein>
<name>A0A841IZ17_9SPHN</name>
<comment type="caution">
    <text evidence="5">The sequence shown here is derived from an EMBL/GenBank/DDBJ whole genome shotgun (WGS) entry which is preliminary data.</text>
</comment>
<dbReference type="InterPro" id="IPR019734">
    <property type="entry name" value="TPR_rpt"/>
</dbReference>
<organism evidence="5 6">
    <name type="scientific">Sphingobium subterraneum</name>
    <dbReference type="NCBI Taxonomy" id="627688"/>
    <lineage>
        <taxon>Bacteria</taxon>
        <taxon>Pseudomonadati</taxon>
        <taxon>Pseudomonadota</taxon>
        <taxon>Alphaproteobacteria</taxon>
        <taxon>Sphingomonadales</taxon>
        <taxon>Sphingomonadaceae</taxon>
        <taxon>Sphingobium</taxon>
    </lineage>
</organism>
<evidence type="ECO:0000256" key="3">
    <source>
        <dbReference type="PROSITE-ProRule" id="PRU00339"/>
    </source>
</evidence>
<reference evidence="5 6" key="1">
    <citation type="submission" date="2020-08" db="EMBL/GenBank/DDBJ databases">
        <title>Genomic Encyclopedia of Type Strains, Phase IV (KMG-IV): sequencing the most valuable type-strain genomes for metagenomic binning, comparative biology and taxonomic classification.</title>
        <authorList>
            <person name="Goeker M."/>
        </authorList>
    </citation>
    <scope>NUCLEOTIDE SEQUENCE [LARGE SCALE GENOMIC DNA]</scope>
    <source>
        <strain evidence="5 6">DSM 102255</strain>
    </source>
</reference>
<evidence type="ECO:0000256" key="2">
    <source>
        <dbReference type="ARBA" id="ARBA00022803"/>
    </source>
</evidence>
<keyword evidence="1" id="KW-0677">Repeat</keyword>
<feature type="chain" id="PRO_5032824027" evidence="4">
    <location>
        <begin position="25"/>
        <end position="570"/>
    </location>
</feature>
<gene>
    <name evidence="5" type="ORF">FHS92_001383</name>
</gene>
<evidence type="ECO:0000256" key="4">
    <source>
        <dbReference type="SAM" id="SignalP"/>
    </source>
</evidence>
<dbReference type="PANTHER" id="PTHR45586:SF1">
    <property type="entry name" value="LIPOPOLYSACCHARIDE ASSEMBLY PROTEIN B"/>
    <property type="match status" value="1"/>
</dbReference>
<keyword evidence="6" id="KW-1185">Reference proteome</keyword>
<feature type="repeat" description="TPR" evidence="3">
    <location>
        <begin position="406"/>
        <end position="439"/>
    </location>
</feature>
<feature type="signal peptide" evidence="4">
    <location>
        <begin position="1"/>
        <end position="24"/>
    </location>
</feature>